<dbReference type="EMBL" id="BLBS01000031">
    <property type="protein sequence ID" value="GET88960.1"/>
    <property type="molecule type" value="Genomic_DNA"/>
</dbReference>
<evidence type="ECO:0000313" key="2">
    <source>
        <dbReference type="EMBL" id="GET88960.1"/>
    </source>
</evidence>
<proteinExistence type="predicted"/>
<keyword evidence="1" id="KW-0812">Transmembrane</keyword>
<protein>
    <submittedName>
        <fullName evidence="2">Translation factor SUI1, putative</fullName>
    </submittedName>
</protein>
<reference evidence="2" key="1">
    <citation type="submission" date="2019-11" db="EMBL/GenBank/DDBJ databases">
        <title>Leishmania tarentolae CDS.</title>
        <authorList>
            <person name="Goto Y."/>
            <person name="Yamagishi J."/>
        </authorList>
    </citation>
    <scope>NUCLEOTIDE SEQUENCE [LARGE SCALE GENOMIC DNA]</scope>
    <source>
        <strain evidence="2">Parrot Tar II</strain>
    </source>
</reference>
<sequence>MFSLQLPCSWITVPASGVVMTVPLQPQRRWNSRLMRRKLSFWLSPCTVVTNFFPLRCCTRMCTFWPPKTARSVSRCWLMMASTVSSMVALCWCGSGGSAVYEGRRKRRKKRRDVRGG</sequence>
<evidence type="ECO:0000313" key="3">
    <source>
        <dbReference type="Proteomes" id="UP000419144"/>
    </source>
</evidence>
<keyword evidence="3" id="KW-1185">Reference proteome</keyword>
<name>A0A640KGX9_LEITA</name>
<dbReference type="VEuPathDB" id="TriTrypDB:LtaPh_2413231"/>
<dbReference type="Proteomes" id="UP000419144">
    <property type="component" value="Unassembled WGS sequence"/>
</dbReference>
<comment type="caution">
    <text evidence="2">The sequence shown here is derived from an EMBL/GenBank/DDBJ whole genome shotgun (WGS) entry which is preliminary data.</text>
</comment>
<dbReference type="AlphaFoldDB" id="A0A640KGX9"/>
<gene>
    <name evidence="2" type="ORF">LtaPh_2413231</name>
</gene>
<feature type="transmembrane region" description="Helical" evidence="1">
    <location>
        <begin position="77"/>
        <end position="101"/>
    </location>
</feature>
<organism evidence="2 3">
    <name type="scientific">Leishmania tarentolae</name>
    <name type="common">Sauroleishmania tarentolae</name>
    <dbReference type="NCBI Taxonomy" id="5689"/>
    <lineage>
        <taxon>Eukaryota</taxon>
        <taxon>Discoba</taxon>
        <taxon>Euglenozoa</taxon>
        <taxon>Kinetoplastea</taxon>
        <taxon>Metakinetoplastina</taxon>
        <taxon>Trypanosomatida</taxon>
        <taxon>Trypanosomatidae</taxon>
        <taxon>Leishmaniinae</taxon>
        <taxon>Leishmania</taxon>
        <taxon>lizard Leishmania</taxon>
    </lineage>
</organism>
<keyword evidence="1" id="KW-0472">Membrane</keyword>
<evidence type="ECO:0000256" key="1">
    <source>
        <dbReference type="SAM" id="Phobius"/>
    </source>
</evidence>
<keyword evidence="1" id="KW-1133">Transmembrane helix</keyword>
<accession>A0A640KGX9</accession>